<dbReference type="Proteomes" id="UP000229884">
    <property type="component" value="Unassembled WGS sequence"/>
</dbReference>
<comment type="caution">
    <text evidence="1">The sequence shown here is derived from an EMBL/GenBank/DDBJ whole genome shotgun (WGS) entry which is preliminary data.</text>
</comment>
<accession>A0A2M8TQE9</accession>
<reference evidence="1 2" key="1">
    <citation type="submission" date="2017-11" db="EMBL/GenBank/DDBJ databases">
        <title>Genome sequencing of Prevotella intermedia KCOM 2832.</title>
        <authorList>
            <person name="Kook J.-K."/>
            <person name="Park S.-N."/>
            <person name="Lim Y.K."/>
        </authorList>
    </citation>
    <scope>NUCLEOTIDE SEQUENCE [LARGE SCALE GENOMIC DNA]</scope>
    <source>
        <strain evidence="1 2">KCOM 2832</strain>
    </source>
</reference>
<dbReference type="EMBL" id="PENG01000002">
    <property type="protein sequence ID" value="PJI26125.1"/>
    <property type="molecule type" value="Genomic_DNA"/>
</dbReference>
<evidence type="ECO:0000313" key="2">
    <source>
        <dbReference type="Proteomes" id="UP000229884"/>
    </source>
</evidence>
<sequence>MRKRLFCAAKQPLLPCKTYAFGTRNNRFYKALIYRLLYNSCTCEKYLHFYCLLSIHKTRRVWGNSSRTKKLHFFLIISLLNHCRFLLKVSYK</sequence>
<evidence type="ECO:0000313" key="1">
    <source>
        <dbReference type="EMBL" id="PJI26125.1"/>
    </source>
</evidence>
<gene>
    <name evidence="1" type="ORF">CTM58_10240</name>
</gene>
<dbReference type="AlphaFoldDB" id="A0A2M8TQE9"/>
<organism evidence="1 2">
    <name type="scientific">Prevotella intermedia</name>
    <dbReference type="NCBI Taxonomy" id="28131"/>
    <lineage>
        <taxon>Bacteria</taxon>
        <taxon>Pseudomonadati</taxon>
        <taxon>Bacteroidota</taxon>
        <taxon>Bacteroidia</taxon>
        <taxon>Bacteroidales</taxon>
        <taxon>Prevotellaceae</taxon>
        <taxon>Prevotella</taxon>
    </lineage>
</organism>
<name>A0A2M8TQE9_PREIN</name>
<protein>
    <submittedName>
        <fullName evidence="1">Uncharacterized protein</fullName>
    </submittedName>
</protein>
<proteinExistence type="predicted"/>